<dbReference type="InterPro" id="IPR049644">
    <property type="entry name" value="GvpU-like"/>
</dbReference>
<dbReference type="EMBL" id="CP147403">
    <property type="protein sequence ID" value="WXB88029.1"/>
    <property type="molecule type" value="Genomic_DNA"/>
</dbReference>
<dbReference type="NCBIfam" id="NF041667">
    <property type="entry name" value="GvpU"/>
    <property type="match status" value="1"/>
</dbReference>
<dbReference type="Proteomes" id="UP001368328">
    <property type="component" value="Chromosome"/>
</dbReference>
<keyword evidence="2" id="KW-1185">Reference proteome</keyword>
<evidence type="ECO:0000313" key="2">
    <source>
        <dbReference type="Proteomes" id="UP001368328"/>
    </source>
</evidence>
<dbReference type="RefSeq" id="WP_338786975.1">
    <property type="nucleotide sequence ID" value="NZ_CP147403.1"/>
</dbReference>
<protein>
    <submittedName>
        <fullName evidence="1">Gas vesicle accessory protein GvpU</fullName>
    </submittedName>
</protein>
<proteinExistence type="predicted"/>
<gene>
    <name evidence="1" type="primary">gvpU</name>
    <name evidence="1" type="ORF">WCV66_22900</name>
</gene>
<organism evidence="1 2">
    <name type="scientific">Metabacillus rhizosphaerae</name>
    <dbReference type="NCBI Taxonomy" id="3117747"/>
    <lineage>
        <taxon>Bacteria</taxon>
        <taxon>Bacillati</taxon>
        <taxon>Bacillota</taxon>
        <taxon>Bacilli</taxon>
        <taxon>Bacillales</taxon>
        <taxon>Bacillaceae</taxon>
        <taxon>Metabacillus</taxon>
    </lineage>
</organism>
<evidence type="ECO:0000313" key="1">
    <source>
        <dbReference type="EMBL" id="WXB88029.1"/>
    </source>
</evidence>
<name>A0ABZ2MRM1_9BACI</name>
<accession>A0ABZ2MRM1</accession>
<sequence>MANKEKEKEKEQAGTDDAIVLMFLNLVEEDGIEVEVTLSVRGTIVSGTLIGASAYYEGITESSKKLTDTTMSKIISKKFGDLKDAYAKQKQDEADQESDENTLTFIHLKDAKYLNTSSQPIPSSGTWWRGRISSIDGFSFDSLV</sequence>
<reference evidence="1 2" key="1">
    <citation type="submission" date="2024-02" db="EMBL/GenBank/DDBJ databases">
        <title>Seven novel Bacillus-like species.</title>
        <authorList>
            <person name="Liu G."/>
        </authorList>
    </citation>
    <scope>NUCLEOTIDE SEQUENCE [LARGE SCALE GENOMIC DNA]</scope>
    <source>
        <strain evidence="1 2">FJAT-53654</strain>
    </source>
</reference>